<sequence length="110" mass="11792">MLLSGVLSVLLGITAIARDALFGTPPQYEYRFGLTAWGWIHLVIGLALLAASVGILTTRSWGRGAGVALGACSLVTQFMFIPYYPVWSISVMVLDLLAIWALARLAPDLA</sequence>
<name>A0A7W0DHF3_9ACTN</name>
<accession>A0A7W0DHF3</accession>
<keyword evidence="1" id="KW-1133">Transmembrane helix</keyword>
<feature type="domain" description="DUF7144" evidence="2">
    <location>
        <begin position="1"/>
        <end position="104"/>
    </location>
</feature>
<dbReference type="Pfam" id="PF23636">
    <property type="entry name" value="DUF7144"/>
    <property type="match status" value="1"/>
</dbReference>
<keyword evidence="1" id="KW-0472">Membrane</keyword>
<evidence type="ECO:0000256" key="1">
    <source>
        <dbReference type="SAM" id="Phobius"/>
    </source>
</evidence>
<dbReference type="AlphaFoldDB" id="A0A7W0DHF3"/>
<dbReference type="Proteomes" id="UP000545761">
    <property type="component" value="Unassembled WGS sequence"/>
</dbReference>
<feature type="transmembrane region" description="Helical" evidence="1">
    <location>
        <begin position="36"/>
        <end position="57"/>
    </location>
</feature>
<reference evidence="3 4" key="1">
    <citation type="submission" date="2020-07" db="EMBL/GenBank/DDBJ databases">
        <title>Streptomyces isolated from Indian soil.</title>
        <authorList>
            <person name="Mandal S."/>
            <person name="Maiti P.K."/>
        </authorList>
    </citation>
    <scope>NUCLEOTIDE SEQUENCE [LARGE SCALE GENOMIC DNA]</scope>
    <source>
        <strain evidence="3 4">PSKA28</strain>
    </source>
</reference>
<protein>
    <recommendedName>
        <fullName evidence="2">DUF7144 domain-containing protein</fullName>
    </recommendedName>
</protein>
<proteinExistence type="predicted"/>
<evidence type="ECO:0000259" key="2">
    <source>
        <dbReference type="Pfam" id="PF23636"/>
    </source>
</evidence>
<comment type="caution">
    <text evidence="3">The sequence shown here is derived from an EMBL/GenBank/DDBJ whole genome shotgun (WGS) entry which is preliminary data.</text>
</comment>
<organism evidence="3 4">
    <name type="scientific">Streptomyces himalayensis subsp. himalayensis</name>
    <dbReference type="NCBI Taxonomy" id="2756131"/>
    <lineage>
        <taxon>Bacteria</taxon>
        <taxon>Bacillati</taxon>
        <taxon>Actinomycetota</taxon>
        <taxon>Actinomycetes</taxon>
        <taxon>Kitasatosporales</taxon>
        <taxon>Streptomycetaceae</taxon>
        <taxon>Streptomyces</taxon>
        <taxon>Streptomyces himalayensis</taxon>
    </lineage>
</organism>
<evidence type="ECO:0000313" key="3">
    <source>
        <dbReference type="EMBL" id="MBA2945117.1"/>
    </source>
</evidence>
<dbReference type="InterPro" id="IPR055568">
    <property type="entry name" value="DUF7144"/>
</dbReference>
<feature type="transmembrane region" description="Helical" evidence="1">
    <location>
        <begin position="64"/>
        <end position="81"/>
    </location>
</feature>
<dbReference type="EMBL" id="JACEHE010000002">
    <property type="protein sequence ID" value="MBA2945117.1"/>
    <property type="molecule type" value="Genomic_DNA"/>
</dbReference>
<gene>
    <name evidence="3" type="ORF">H1D24_04560</name>
</gene>
<evidence type="ECO:0000313" key="4">
    <source>
        <dbReference type="Proteomes" id="UP000545761"/>
    </source>
</evidence>
<keyword evidence="1" id="KW-0812">Transmembrane</keyword>